<name>A0ABS5Z9K0_9GAMM</name>
<keyword evidence="1" id="KW-1133">Transmembrane helix</keyword>
<evidence type="ECO:0000313" key="2">
    <source>
        <dbReference type="EMBL" id="MBU2710722.1"/>
    </source>
</evidence>
<dbReference type="RefSeq" id="WP_215818889.1">
    <property type="nucleotide sequence ID" value="NZ_JAGSOY010000010.1"/>
</dbReference>
<feature type="transmembrane region" description="Helical" evidence="1">
    <location>
        <begin position="21"/>
        <end position="43"/>
    </location>
</feature>
<gene>
    <name evidence="2" type="ORF">KCG35_06600</name>
</gene>
<evidence type="ECO:0000256" key="1">
    <source>
        <dbReference type="SAM" id="Phobius"/>
    </source>
</evidence>
<feature type="transmembrane region" description="Helical" evidence="1">
    <location>
        <begin position="55"/>
        <end position="75"/>
    </location>
</feature>
<protein>
    <recommendedName>
        <fullName evidence="4">DUF2933 domain-containing protein</fullName>
    </recommendedName>
</protein>
<evidence type="ECO:0000313" key="3">
    <source>
        <dbReference type="Proteomes" id="UP000690515"/>
    </source>
</evidence>
<reference evidence="2 3" key="1">
    <citation type="submission" date="2021-04" db="EMBL/GenBank/DDBJ databases">
        <authorList>
            <person name="Pira H."/>
            <person name="Risdian C."/>
            <person name="Wink J."/>
        </authorList>
    </citation>
    <scope>NUCLEOTIDE SEQUENCE [LARGE SCALE GENOMIC DNA]</scope>
    <source>
        <strain evidence="2 3">WH53</strain>
    </source>
</reference>
<keyword evidence="1" id="KW-0472">Membrane</keyword>
<organism evidence="2 3">
    <name type="scientific">Zooshikella harenae</name>
    <dbReference type="NCBI Taxonomy" id="2827238"/>
    <lineage>
        <taxon>Bacteria</taxon>
        <taxon>Pseudomonadati</taxon>
        <taxon>Pseudomonadota</taxon>
        <taxon>Gammaproteobacteria</taxon>
        <taxon>Oceanospirillales</taxon>
        <taxon>Zooshikellaceae</taxon>
        <taxon>Zooshikella</taxon>
    </lineage>
</organism>
<sequence>MRREVACKSSLQDRIKESLKVCAGIIIFVLLLNWFNSSLPSFFRCNELPVMLTALPIMCPLIILFYALGIIQGGVHPFPKQEKKENRAILFIIIFSIVIAFLIDCL</sequence>
<comment type="caution">
    <text evidence="2">The sequence shown here is derived from an EMBL/GenBank/DDBJ whole genome shotgun (WGS) entry which is preliminary data.</text>
</comment>
<dbReference type="EMBL" id="JAGSOY010000010">
    <property type="protein sequence ID" value="MBU2710722.1"/>
    <property type="molecule type" value="Genomic_DNA"/>
</dbReference>
<keyword evidence="3" id="KW-1185">Reference proteome</keyword>
<evidence type="ECO:0008006" key="4">
    <source>
        <dbReference type="Google" id="ProtNLM"/>
    </source>
</evidence>
<proteinExistence type="predicted"/>
<dbReference type="Proteomes" id="UP000690515">
    <property type="component" value="Unassembled WGS sequence"/>
</dbReference>
<feature type="transmembrane region" description="Helical" evidence="1">
    <location>
        <begin position="87"/>
        <end position="103"/>
    </location>
</feature>
<accession>A0ABS5Z9K0</accession>
<keyword evidence="1" id="KW-0812">Transmembrane</keyword>